<accession>A0A0F3RFE1</accession>
<keyword evidence="1" id="KW-0472">Membrane</keyword>
<keyword evidence="3" id="KW-1185">Reference proteome</keyword>
<reference evidence="2 3" key="1">
    <citation type="submission" date="2015-01" db="EMBL/GenBank/DDBJ databases">
        <title>Genome Sequencing of Rickettsiales /home/snadendla/prok_pipe/test/illegal_ec_num.txt.</title>
        <authorList>
            <person name="Daugherty S.C."/>
            <person name="Su Q."/>
            <person name="Abolude K."/>
            <person name="Beier-Sexton M."/>
            <person name="Carlyon J.A."/>
            <person name="Carter R."/>
            <person name="Day N.P."/>
            <person name="Dumler S.J."/>
            <person name="Dyachenko V."/>
            <person name="Godinez A."/>
            <person name="Kurtti T.J."/>
            <person name="Lichay M."/>
            <person name="Mullins K.E."/>
            <person name="Ott S."/>
            <person name="Pappas-Brown V."/>
            <person name="Paris D.H."/>
            <person name="Patel P."/>
            <person name="Richards A.L."/>
            <person name="Sadzewicz L."/>
            <person name="Sears K."/>
            <person name="Seidman D."/>
            <person name="Sengamalay N."/>
            <person name="Stenos J."/>
            <person name="Tallon L.J."/>
            <person name="Vincent G."/>
            <person name="Fraser C.M."/>
            <person name="Munderloh U."/>
            <person name="Dunning-Hotopp J.C."/>
        </authorList>
    </citation>
    <scope>NUCLEOTIDE SEQUENCE [LARGE SCALE GENOMIC DNA]</scope>
    <source>
        <strain evidence="2 3">T170-B</strain>
    </source>
</reference>
<keyword evidence="2" id="KW-0813">Transport</keyword>
<evidence type="ECO:0000256" key="1">
    <source>
        <dbReference type="SAM" id="Phobius"/>
    </source>
</evidence>
<dbReference type="EMBL" id="LAOQ01000002">
    <property type="protein sequence ID" value="KJW05140.1"/>
    <property type="molecule type" value="Genomic_DNA"/>
</dbReference>
<keyword evidence="1" id="KW-0812">Transmembrane</keyword>
<dbReference type="Proteomes" id="UP000033736">
    <property type="component" value="Unassembled WGS sequence"/>
</dbReference>
<sequence length="135" mass="15669">MLETPDFVDAKHRIQETIKDSNIIDVATIKNNPVWQGKVNKKHAIYYFLIQLAQPVWFYFAYIHCSNILKDALHYTIEAVIHQNFIISIVEFFVALALTCLCYKFHPLKILKTQLVIFLTFLLSSPLILDNITQG</sequence>
<evidence type="ECO:0000313" key="3">
    <source>
        <dbReference type="Proteomes" id="UP000033736"/>
    </source>
</evidence>
<keyword evidence="1" id="KW-1133">Transmembrane helix</keyword>
<proteinExistence type="predicted"/>
<organism evidence="2 3">
    <name type="scientific">Rickettsia argasii T170-B</name>
    <dbReference type="NCBI Taxonomy" id="1268837"/>
    <lineage>
        <taxon>Bacteria</taxon>
        <taxon>Pseudomonadati</taxon>
        <taxon>Pseudomonadota</taxon>
        <taxon>Alphaproteobacteria</taxon>
        <taxon>Rickettsiales</taxon>
        <taxon>Rickettsiaceae</taxon>
        <taxon>Rickettsieae</taxon>
        <taxon>Rickettsia</taxon>
        <taxon>spotted fever group</taxon>
    </lineage>
</organism>
<keyword evidence="2" id="KW-0762">Sugar transport</keyword>
<name>A0A0F3RFE1_9RICK</name>
<comment type="caution">
    <text evidence="2">The sequence shown here is derived from an EMBL/GenBank/DDBJ whole genome shotgun (WGS) entry which is preliminary data.</text>
</comment>
<feature type="transmembrane region" description="Helical" evidence="1">
    <location>
        <begin position="84"/>
        <end position="103"/>
    </location>
</feature>
<gene>
    <name evidence="2" type="ORF">RAT170B_0843</name>
</gene>
<feature type="transmembrane region" description="Helical" evidence="1">
    <location>
        <begin position="44"/>
        <end position="64"/>
    </location>
</feature>
<protein>
    <submittedName>
        <fullName evidence="2">Putative mFS type sugar transporter</fullName>
    </submittedName>
</protein>
<feature type="transmembrane region" description="Helical" evidence="1">
    <location>
        <begin position="110"/>
        <end position="129"/>
    </location>
</feature>
<dbReference type="RefSeq" id="WP_261368684.1">
    <property type="nucleotide sequence ID" value="NZ_LAOQ01000002.1"/>
</dbReference>
<evidence type="ECO:0000313" key="2">
    <source>
        <dbReference type="EMBL" id="KJW05140.1"/>
    </source>
</evidence>
<dbReference type="PATRIC" id="fig|1268837.3.peg.973"/>
<dbReference type="AlphaFoldDB" id="A0A0F3RFE1"/>